<dbReference type="InterPro" id="IPR051646">
    <property type="entry name" value="NatB_acetyltransferase_subunit"/>
</dbReference>
<dbReference type="Proteomes" id="UP001334084">
    <property type="component" value="Chromosome 4"/>
</dbReference>
<evidence type="ECO:0000313" key="5">
    <source>
        <dbReference type="Proteomes" id="UP001334084"/>
    </source>
</evidence>
<dbReference type="InterPro" id="IPR000182">
    <property type="entry name" value="GNAT_dom"/>
</dbReference>
<organism evidence="4 5">
    <name type="scientific">Vairimorpha necatrix</name>
    <dbReference type="NCBI Taxonomy" id="6039"/>
    <lineage>
        <taxon>Eukaryota</taxon>
        <taxon>Fungi</taxon>
        <taxon>Fungi incertae sedis</taxon>
        <taxon>Microsporidia</taxon>
        <taxon>Nosematidae</taxon>
        <taxon>Vairimorpha</taxon>
    </lineage>
</organism>
<dbReference type="PANTHER" id="PTHR45910:SF1">
    <property type="entry name" value="N-ALPHA-ACETYLTRANSFERASE 20"/>
    <property type="match status" value="1"/>
</dbReference>
<dbReference type="PANTHER" id="PTHR45910">
    <property type="entry name" value="N-ALPHA-ACETYLTRANSFERASE 20"/>
    <property type="match status" value="1"/>
</dbReference>
<gene>
    <name evidence="4" type="ORF">VNE69_04044</name>
</gene>
<evidence type="ECO:0000313" key="4">
    <source>
        <dbReference type="EMBL" id="WUR03215.1"/>
    </source>
</evidence>
<name>A0AAX4JB91_9MICR</name>
<feature type="domain" description="N-acetyltransferase" evidence="3">
    <location>
        <begin position="2"/>
        <end position="153"/>
    </location>
</feature>
<dbReference type="KEGG" id="vnx:VNE69_04044"/>
<protein>
    <submittedName>
        <fullName evidence="4">N-acetlytransferase</fullName>
    </submittedName>
</protein>
<accession>A0AAX4JB91</accession>
<sequence length="172" mass="20234">MYTVNPLMPDSLFKLDQINLDGFSESFTFDYYLYYLKNHTEDCFCVSNESGIPIGYVLSKLELHDRSSYTFNNHLSAISVAPNFRRYKLGSLLMNILEDNGNLYNCKFVDLFVRVSNTIGISFYKNRGYVEYRRIFGYYNDDEDAFDMRKSLIHDKEGKYMEKGEDINVEKL</sequence>
<dbReference type="InterPro" id="IPR016181">
    <property type="entry name" value="Acyl_CoA_acyltransferase"/>
</dbReference>
<evidence type="ECO:0000256" key="2">
    <source>
        <dbReference type="ARBA" id="ARBA00023315"/>
    </source>
</evidence>
<keyword evidence="2" id="KW-0012">Acyltransferase</keyword>
<evidence type="ECO:0000256" key="1">
    <source>
        <dbReference type="ARBA" id="ARBA00022679"/>
    </source>
</evidence>
<dbReference type="SUPFAM" id="SSF55729">
    <property type="entry name" value="Acyl-CoA N-acyltransferases (Nat)"/>
    <property type="match status" value="1"/>
</dbReference>
<dbReference type="Pfam" id="PF00583">
    <property type="entry name" value="Acetyltransf_1"/>
    <property type="match status" value="1"/>
</dbReference>
<dbReference type="Gene3D" id="3.40.630.30">
    <property type="match status" value="1"/>
</dbReference>
<dbReference type="EMBL" id="CP142729">
    <property type="protein sequence ID" value="WUR03215.1"/>
    <property type="molecule type" value="Genomic_DNA"/>
</dbReference>
<proteinExistence type="predicted"/>
<keyword evidence="1" id="KW-0808">Transferase</keyword>
<reference evidence="4" key="1">
    <citation type="journal article" date="2024" name="BMC Genomics">
        <title>Functional annotation of a divergent genome using sequence and structure-based similarity.</title>
        <authorList>
            <person name="Svedberg D."/>
            <person name="Winiger R.R."/>
            <person name="Berg A."/>
            <person name="Sharma H."/>
            <person name="Tellgren-Roth C."/>
            <person name="Debrunner-Vossbrinck B.A."/>
            <person name="Vossbrinck C.R."/>
            <person name="Barandun J."/>
        </authorList>
    </citation>
    <scope>NUCLEOTIDE SEQUENCE</scope>
    <source>
        <strain evidence="4">Illinois isolate</strain>
    </source>
</reference>
<keyword evidence="5" id="KW-1185">Reference proteome</keyword>
<dbReference type="GO" id="GO:0004596">
    <property type="term" value="F:protein-N-terminal amino-acid acetyltransferase activity"/>
    <property type="evidence" value="ECO:0007669"/>
    <property type="project" value="TreeGrafter"/>
</dbReference>
<evidence type="ECO:0000259" key="3">
    <source>
        <dbReference type="PROSITE" id="PS51186"/>
    </source>
</evidence>
<dbReference type="AlphaFoldDB" id="A0AAX4JB91"/>
<dbReference type="GO" id="GO:0031416">
    <property type="term" value="C:NatB complex"/>
    <property type="evidence" value="ECO:0007669"/>
    <property type="project" value="TreeGrafter"/>
</dbReference>
<dbReference type="PROSITE" id="PS51186">
    <property type="entry name" value="GNAT"/>
    <property type="match status" value="1"/>
</dbReference>
<dbReference type="RefSeq" id="XP_065329360.1">
    <property type="nucleotide sequence ID" value="XM_065473288.1"/>
</dbReference>
<dbReference type="CDD" id="cd04301">
    <property type="entry name" value="NAT_SF"/>
    <property type="match status" value="1"/>
</dbReference>
<dbReference type="GeneID" id="90541034"/>